<accession>A0A2K8SU21</accession>
<sequence length="38" mass="4240">MLGIGDWELGIGKLSLVPNYPNILGVYPRVSPVAIWDW</sequence>
<protein>
    <submittedName>
        <fullName evidence="1">Uncharacterized protein</fullName>
    </submittedName>
</protein>
<proteinExistence type="predicted"/>
<dbReference type="EMBL" id="CP024785">
    <property type="protein sequence ID" value="AUB38907.1"/>
    <property type="molecule type" value="Genomic_DNA"/>
</dbReference>
<dbReference type="Proteomes" id="UP000232003">
    <property type="component" value="Chromosome"/>
</dbReference>
<dbReference type="AlphaFoldDB" id="A0A2K8SU21"/>
<dbReference type="KEGG" id="nfl:COO91_04884"/>
<gene>
    <name evidence="1" type="ORF">COO91_04884</name>
</gene>
<keyword evidence="2" id="KW-1185">Reference proteome</keyword>
<evidence type="ECO:0000313" key="2">
    <source>
        <dbReference type="Proteomes" id="UP000232003"/>
    </source>
</evidence>
<organism evidence="1 2">
    <name type="scientific">Nostoc flagelliforme CCNUN1</name>
    <dbReference type="NCBI Taxonomy" id="2038116"/>
    <lineage>
        <taxon>Bacteria</taxon>
        <taxon>Bacillati</taxon>
        <taxon>Cyanobacteriota</taxon>
        <taxon>Cyanophyceae</taxon>
        <taxon>Nostocales</taxon>
        <taxon>Nostocaceae</taxon>
        <taxon>Nostoc</taxon>
    </lineage>
</organism>
<evidence type="ECO:0000313" key="1">
    <source>
        <dbReference type="EMBL" id="AUB38907.1"/>
    </source>
</evidence>
<name>A0A2K8SU21_9NOSO</name>
<reference evidence="1 2" key="1">
    <citation type="submission" date="2017-11" db="EMBL/GenBank/DDBJ databases">
        <title>Complete genome of a free-living desiccation-tolerant cyanobacterium and its photosynthetic adaptation to extreme terrestrial habitat.</title>
        <authorList>
            <person name="Shang J."/>
        </authorList>
    </citation>
    <scope>NUCLEOTIDE SEQUENCE [LARGE SCALE GENOMIC DNA]</scope>
    <source>
        <strain evidence="1 2">CCNUN1</strain>
    </source>
</reference>